<dbReference type="InterPro" id="IPR000709">
    <property type="entry name" value="Leu_Ile_Val-bd"/>
</dbReference>
<evidence type="ECO:0000256" key="4">
    <source>
        <dbReference type="ARBA" id="ARBA00022970"/>
    </source>
</evidence>
<evidence type="ECO:0000256" key="2">
    <source>
        <dbReference type="ARBA" id="ARBA00022448"/>
    </source>
</evidence>
<dbReference type="InterPro" id="IPR028081">
    <property type="entry name" value="Leu-bd"/>
</dbReference>
<dbReference type="InterPro" id="IPR051010">
    <property type="entry name" value="BCAA_transport"/>
</dbReference>
<proteinExistence type="inferred from homology"/>
<evidence type="ECO:0000256" key="1">
    <source>
        <dbReference type="ARBA" id="ARBA00010062"/>
    </source>
</evidence>
<evidence type="ECO:0000259" key="5">
    <source>
        <dbReference type="Pfam" id="PF13458"/>
    </source>
</evidence>
<dbReference type="InterPro" id="IPR028082">
    <property type="entry name" value="Peripla_BP_I"/>
</dbReference>
<dbReference type="PANTHER" id="PTHR30483:SF6">
    <property type="entry name" value="PERIPLASMIC BINDING PROTEIN OF ABC TRANSPORTER FOR NATURAL AMINO ACIDS"/>
    <property type="match status" value="1"/>
</dbReference>
<dbReference type="EMBL" id="JACTVA010000006">
    <property type="protein sequence ID" value="MBC9206318.1"/>
    <property type="molecule type" value="Genomic_DNA"/>
</dbReference>
<dbReference type="PRINTS" id="PR00337">
    <property type="entry name" value="LEUILEVALBP"/>
</dbReference>
<dbReference type="Gene3D" id="3.40.50.2300">
    <property type="match status" value="2"/>
</dbReference>
<feature type="domain" description="Leucine-binding protein" evidence="5">
    <location>
        <begin position="39"/>
        <end position="344"/>
    </location>
</feature>
<dbReference type="CDD" id="cd06346">
    <property type="entry name" value="PBP1_ABC_ligand_binding-like"/>
    <property type="match status" value="1"/>
</dbReference>
<comment type="similarity">
    <text evidence="1">Belongs to the leucine-binding protein family.</text>
</comment>
<dbReference type="Proteomes" id="UP000626026">
    <property type="component" value="Unassembled WGS sequence"/>
</dbReference>
<keyword evidence="2" id="KW-0813">Transport</keyword>
<keyword evidence="4" id="KW-0029">Amino-acid transport</keyword>
<name>A0ABR7RIR4_9PROT</name>
<dbReference type="PANTHER" id="PTHR30483">
    <property type="entry name" value="LEUCINE-SPECIFIC-BINDING PROTEIN"/>
    <property type="match status" value="1"/>
</dbReference>
<reference evidence="6 7" key="1">
    <citation type="journal article" date="2013" name="Int. J. Syst. Evol. Microbiol.">
        <title>Roseomonas aerophila sp. nov., isolated from air.</title>
        <authorList>
            <person name="Kim S.J."/>
            <person name="Weon H.Y."/>
            <person name="Ahn J.H."/>
            <person name="Hong S.B."/>
            <person name="Seok S.J."/>
            <person name="Whang K.S."/>
            <person name="Kwon S.W."/>
        </authorList>
    </citation>
    <scope>NUCLEOTIDE SEQUENCE [LARGE SCALE GENOMIC DNA]</scope>
    <source>
        <strain evidence="6 7">NBRC 108923</strain>
    </source>
</reference>
<organism evidence="6 7">
    <name type="scientific">Teichococcus aerophilus</name>
    <dbReference type="NCBI Taxonomy" id="1224513"/>
    <lineage>
        <taxon>Bacteria</taxon>
        <taxon>Pseudomonadati</taxon>
        <taxon>Pseudomonadota</taxon>
        <taxon>Alphaproteobacteria</taxon>
        <taxon>Acetobacterales</taxon>
        <taxon>Roseomonadaceae</taxon>
        <taxon>Roseomonas</taxon>
    </lineage>
</organism>
<comment type="caution">
    <text evidence="6">The sequence shown here is derived from an EMBL/GenBank/DDBJ whole genome shotgun (WGS) entry which is preliminary data.</text>
</comment>
<accession>A0ABR7RIR4</accession>
<dbReference type="Pfam" id="PF13458">
    <property type="entry name" value="Peripla_BP_6"/>
    <property type="match status" value="1"/>
</dbReference>
<keyword evidence="3" id="KW-0732">Signal</keyword>
<evidence type="ECO:0000256" key="3">
    <source>
        <dbReference type="ARBA" id="ARBA00022729"/>
    </source>
</evidence>
<sequence>MIDFLSGLAQRSLARRSLLGTALALPLLPAAARAQQSGPIRIAALSPLSGAGGAYGPSMVKAIRAVVEEANAAGGILGRKVELVVEDDQTNPEAAVRAMRKLIDVDKVSAVAGVWASSVAAAIAPLCWESGTMLLTCAGADALTNLPHQGFLARTQPNTTLQGRKFGEFALAQGAKRVFMLSPQTPFVQSQFENIAAAVKAQGGEAELLVYDDKKPSYRSELQQALRFRPDAIVLGGYLPDTTVLVKDMLRAGFNGTRIAFAYSVNQKLIESVPADTVEGIFTIAPSPAEGSPAFKHMTEQAGTPTPDPYSTQSYDQANLALLAMQAAGTASGTAIRDTLRKISQAPGGTVVSTVTEGLAALKEGKALNYEGASGPCDFTEKGDIADCQFRYEQVKAGKLTLLRIA</sequence>
<evidence type="ECO:0000313" key="7">
    <source>
        <dbReference type="Proteomes" id="UP000626026"/>
    </source>
</evidence>
<evidence type="ECO:0000313" key="6">
    <source>
        <dbReference type="EMBL" id="MBC9206318.1"/>
    </source>
</evidence>
<dbReference type="SUPFAM" id="SSF53822">
    <property type="entry name" value="Periplasmic binding protein-like I"/>
    <property type="match status" value="1"/>
</dbReference>
<gene>
    <name evidence="6" type="ORF">IBL26_05685</name>
</gene>
<protein>
    <submittedName>
        <fullName evidence="6">ABC transporter substrate-binding protein</fullName>
    </submittedName>
</protein>
<keyword evidence="7" id="KW-1185">Reference proteome</keyword>